<evidence type="ECO:0000259" key="5">
    <source>
        <dbReference type="PROSITE" id="PS50943"/>
    </source>
</evidence>
<evidence type="ECO:0000256" key="2">
    <source>
        <dbReference type="ARBA" id="ARBA00023125"/>
    </source>
</evidence>
<name>A0A3P3XJK4_9SPIR</name>
<evidence type="ECO:0000259" key="4">
    <source>
        <dbReference type="PROSITE" id="PS50932"/>
    </source>
</evidence>
<dbReference type="EMBL" id="FWDM01000022">
    <property type="protein sequence ID" value="SLM13804.1"/>
    <property type="molecule type" value="Genomic_DNA"/>
</dbReference>
<reference evidence="6" key="1">
    <citation type="submission" date="2017-02" db="EMBL/GenBank/DDBJ databases">
        <authorList>
            <person name="Regsiter A."/>
            <person name="William W."/>
        </authorList>
    </citation>
    <scope>NUCLEOTIDE SEQUENCE</scope>
    <source>
        <strain evidence="6">Bib</strain>
    </source>
</reference>
<dbReference type="Pfam" id="PF00356">
    <property type="entry name" value="LacI"/>
    <property type="match status" value="1"/>
</dbReference>
<feature type="domain" description="HTH cro/C1-type" evidence="5">
    <location>
        <begin position="5"/>
        <end position="48"/>
    </location>
</feature>
<evidence type="ECO:0000256" key="3">
    <source>
        <dbReference type="ARBA" id="ARBA00023163"/>
    </source>
</evidence>
<organism evidence="6">
    <name type="scientific">uncultured spirochete</name>
    <dbReference type="NCBI Taxonomy" id="156406"/>
    <lineage>
        <taxon>Bacteria</taxon>
        <taxon>Pseudomonadati</taxon>
        <taxon>Spirochaetota</taxon>
        <taxon>Spirochaetia</taxon>
        <taxon>Spirochaetales</taxon>
        <taxon>environmental samples</taxon>
    </lineage>
</organism>
<dbReference type="PANTHER" id="PTHR30146">
    <property type="entry name" value="LACI-RELATED TRANSCRIPTIONAL REPRESSOR"/>
    <property type="match status" value="1"/>
</dbReference>
<evidence type="ECO:0000256" key="1">
    <source>
        <dbReference type="ARBA" id="ARBA00023015"/>
    </source>
</evidence>
<dbReference type="InterPro" id="IPR001387">
    <property type="entry name" value="Cro/C1-type_HTH"/>
</dbReference>
<dbReference type="InterPro" id="IPR046335">
    <property type="entry name" value="LacI/GalR-like_sensor"/>
</dbReference>
<evidence type="ECO:0000313" key="6">
    <source>
        <dbReference type="EMBL" id="SLM13804.1"/>
    </source>
</evidence>
<dbReference type="InterPro" id="IPR000843">
    <property type="entry name" value="HTH_LacI"/>
</dbReference>
<dbReference type="AlphaFoldDB" id="A0A3P3XJK4"/>
<dbReference type="SUPFAM" id="SSF47413">
    <property type="entry name" value="lambda repressor-like DNA-binding domains"/>
    <property type="match status" value="1"/>
</dbReference>
<dbReference type="SMART" id="SM00354">
    <property type="entry name" value="HTH_LACI"/>
    <property type="match status" value="1"/>
</dbReference>
<dbReference type="CDD" id="cd06267">
    <property type="entry name" value="PBP1_LacI_sugar_binding-like"/>
    <property type="match status" value="1"/>
</dbReference>
<dbReference type="CDD" id="cd01392">
    <property type="entry name" value="HTH_LacI"/>
    <property type="match status" value="1"/>
</dbReference>
<keyword evidence="3" id="KW-0804">Transcription</keyword>
<dbReference type="PANTHER" id="PTHR30146:SF109">
    <property type="entry name" value="HTH-TYPE TRANSCRIPTIONAL REGULATOR GALS"/>
    <property type="match status" value="1"/>
</dbReference>
<keyword evidence="1" id="KW-0805">Transcription regulation</keyword>
<proteinExistence type="predicted"/>
<dbReference type="InterPro" id="IPR010982">
    <property type="entry name" value="Lambda_DNA-bd_dom_sf"/>
</dbReference>
<keyword evidence="2" id="KW-0238">DNA-binding</keyword>
<dbReference type="Pfam" id="PF13377">
    <property type="entry name" value="Peripla_BP_3"/>
    <property type="match status" value="1"/>
</dbReference>
<dbReference type="PROSITE" id="PS50943">
    <property type="entry name" value="HTH_CROC1"/>
    <property type="match status" value="1"/>
</dbReference>
<dbReference type="Gene3D" id="3.40.50.2300">
    <property type="match status" value="2"/>
</dbReference>
<dbReference type="Gene3D" id="1.10.260.40">
    <property type="entry name" value="lambda repressor-like DNA-binding domains"/>
    <property type="match status" value="1"/>
</dbReference>
<feature type="domain" description="HTH lacI-type" evidence="4">
    <location>
        <begin position="4"/>
        <end position="58"/>
    </location>
</feature>
<protein>
    <submittedName>
        <fullName evidence="6">Putative HTH-type transcriptional regulator DegA</fullName>
    </submittedName>
</protein>
<accession>A0A3P3XJK4</accession>
<dbReference type="InterPro" id="IPR028082">
    <property type="entry name" value="Peripla_BP_I"/>
</dbReference>
<dbReference type="GO" id="GO:0003700">
    <property type="term" value="F:DNA-binding transcription factor activity"/>
    <property type="evidence" value="ECO:0007669"/>
    <property type="project" value="TreeGrafter"/>
</dbReference>
<dbReference type="PROSITE" id="PS50932">
    <property type="entry name" value="HTH_LACI_2"/>
    <property type="match status" value="1"/>
</dbReference>
<dbReference type="GO" id="GO:0000976">
    <property type="term" value="F:transcription cis-regulatory region binding"/>
    <property type="evidence" value="ECO:0007669"/>
    <property type="project" value="TreeGrafter"/>
</dbReference>
<sequence length="347" mass="38242">MTNATIEDVAKACGLSRATVSRVINGEPNVKPLTIEKVKKAIAELGYHPNIHAQALSGGGAKTVGIMLPRIWRSYYSSLLSSIEEVAAQEGYYALIMAKDYLKNAERIFDEGRVDGFIFRNMDHVEEHERLFLRLRKRNVPFVLIGNPLRDYPAITIDNVGGGRAVAKHFAMHGFRKIVYLGGPSDNVDSNDRYFGFRIGFEESGMNPEGILRINGDYSTKSGYNAISEIMLTQKPDAIFAANDRMALGAILYLHKNGVCVPQDIAIAGFDDSYFAKYITPALTTVRQPFREMGTAAMKQLCSMLKGSSANPGKIILPAKFIVRASCSCPYSHDDSLDVLDAVENSE</sequence>
<dbReference type="SUPFAM" id="SSF53822">
    <property type="entry name" value="Periplasmic binding protein-like I"/>
    <property type="match status" value="1"/>
</dbReference>
<gene>
    <name evidence="6" type="ORF">SPIROBIBN47_290211</name>
</gene>